<dbReference type="PANTHER" id="PTHR23416">
    <property type="entry name" value="SIALIC ACID SYNTHASE-RELATED"/>
    <property type="match status" value="1"/>
</dbReference>
<dbReference type="Gene3D" id="2.160.10.10">
    <property type="entry name" value="Hexapeptide repeat proteins"/>
    <property type="match status" value="1"/>
</dbReference>
<dbReference type="InterPro" id="IPR001451">
    <property type="entry name" value="Hexapep"/>
</dbReference>
<dbReference type="InterPro" id="IPR011004">
    <property type="entry name" value="Trimer_LpxA-like_sf"/>
</dbReference>
<dbReference type="PANTHER" id="PTHR23416:SF78">
    <property type="entry name" value="LIPOPOLYSACCHARIDE BIOSYNTHESIS O-ACETYL TRANSFERASE WBBJ-RELATED"/>
    <property type="match status" value="1"/>
</dbReference>
<dbReference type="EMBL" id="EU274663">
    <property type="protein sequence ID" value="ABX39501.1"/>
    <property type="molecule type" value="Genomic_DNA"/>
</dbReference>
<dbReference type="Pfam" id="PF00132">
    <property type="entry name" value="Hexapep"/>
    <property type="match status" value="1"/>
</dbReference>
<evidence type="ECO:0000313" key="1">
    <source>
        <dbReference type="EMBL" id="ABX39501.1"/>
    </source>
</evidence>
<reference evidence="1" key="1">
    <citation type="journal article" date="2008" name="J. Bacteriol.">
        <title>The Aeromonas hydrophila wb*O34 gene cluster: genetics and temperature regulation.</title>
        <authorList>
            <person name="Jimenez N."/>
            <person name="Canals R."/>
            <person name="Salo M.T."/>
            <person name="Vilches S."/>
            <person name="Merino S."/>
            <person name="Tomas J.M."/>
        </authorList>
    </citation>
    <scope>NUCLEOTIDE SEQUENCE</scope>
    <source>
        <strain evidence="1">AH-3</strain>
    </source>
</reference>
<dbReference type="CDD" id="cd04647">
    <property type="entry name" value="LbH_MAT_like"/>
    <property type="match status" value="1"/>
</dbReference>
<sequence>MIGRLINLIYKIKYKFFLDKRIEISPHNVSIHNAATFIITGNSKSKIAINKNVYVGRYANIHTGSQIIIGEGAVLSDYVYLSTLSHGLDPQSGPIMQQESYDKGPIILGENVFVGFGCKIMPNVSLGDWCIVGAGSVVTKSFSGYVMIAGNPAKIIKKYDPQSKAWVN</sequence>
<organism evidence="1">
    <name type="scientific">Aeromonas hydrophila</name>
    <dbReference type="NCBI Taxonomy" id="644"/>
    <lineage>
        <taxon>Bacteria</taxon>
        <taxon>Pseudomonadati</taxon>
        <taxon>Pseudomonadota</taxon>
        <taxon>Gammaproteobacteria</taxon>
        <taxon>Aeromonadales</taxon>
        <taxon>Aeromonadaceae</taxon>
        <taxon>Aeromonas</taxon>
    </lineage>
</organism>
<dbReference type="AlphaFoldDB" id="B3FN79"/>
<name>B3FN79_AERHY</name>
<accession>B3FN79</accession>
<proteinExistence type="predicted"/>
<dbReference type="SUPFAM" id="SSF51161">
    <property type="entry name" value="Trimeric LpxA-like enzymes"/>
    <property type="match status" value="1"/>
</dbReference>
<dbReference type="InterPro" id="IPR051159">
    <property type="entry name" value="Hexapeptide_acetyltransf"/>
</dbReference>
<protein>
    <submittedName>
        <fullName evidence="1">WbxB</fullName>
    </submittedName>
</protein>
<gene>
    <name evidence="1" type="primary">wbxB</name>
</gene>
<reference evidence="1" key="2">
    <citation type="submission" date="2010-10" db="EMBL/GenBank/DDBJ databases">
        <authorList>
            <person name="Jimenez N."/>
            <person name="Canals R."/>
            <person name="Salo M.T."/>
            <person name="Vilches S."/>
            <person name="Merino S."/>
            <person name="Tomas J.M."/>
        </authorList>
    </citation>
    <scope>NUCLEOTIDE SEQUENCE</scope>
    <source>
        <strain evidence="1">AH-3</strain>
    </source>
</reference>